<evidence type="ECO:0000259" key="5">
    <source>
        <dbReference type="PROSITE" id="PS50110"/>
    </source>
</evidence>
<sequence length="224" mass="24624">MIRIVIIDGQDSDRSKVEFILSEHQDFRVVGVGKNGYDALSLPNHCRPDVVLLDINLSDIDGVRAISILKCRSPKIGIIIFTSIEDDESVFKAICNGASGYLLKNTDPEELVEGIRMVNSGGCFMAPQLTPGVFRMVSRLARNPSGAVSKTNSPTPDAAAFPPNLSRTDLQIIHYVGQGLENREIAANLRLCIGTVRNRMSVILQKISLRDRTQLAIFARQYGL</sequence>
<dbReference type="PANTHER" id="PTHR43214:SF43">
    <property type="entry name" value="TWO-COMPONENT RESPONSE REGULATOR"/>
    <property type="match status" value="1"/>
</dbReference>
<dbReference type="InterPro" id="IPR001789">
    <property type="entry name" value="Sig_transdc_resp-reg_receiver"/>
</dbReference>
<organism evidence="6 7">
    <name type="scientific">Treponema primitia (strain ATCC BAA-887 / DSM 12427 / ZAS-2)</name>
    <dbReference type="NCBI Taxonomy" id="545694"/>
    <lineage>
        <taxon>Bacteria</taxon>
        <taxon>Pseudomonadati</taxon>
        <taxon>Spirochaetota</taxon>
        <taxon>Spirochaetia</taxon>
        <taxon>Spirochaetales</taxon>
        <taxon>Treponemataceae</taxon>
        <taxon>Treponema</taxon>
    </lineage>
</organism>
<dbReference type="GO" id="GO:0003677">
    <property type="term" value="F:DNA binding"/>
    <property type="evidence" value="ECO:0007669"/>
    <property type="project" value="UniProtKB-KW"/>
</dbReference>
<dbReference type="InterPro" id="IPR039420">
    <property type="entry name" value="WalR-like"/>
</dbReference>
<keyword evidence="1 3" id="KW-0597">Phosphoprotein</keyword>
<dbReference type="Gene3D" id="3.40.50.2300">
    <property type="match status" value="1"/>
</dbReference>
<dbReference type="EMBL" id="CP001843">
    <property type="protein sequence ID" value="AEF86421.1"/>
    <property type="molecule type" value="Genomic_DNA"/>
</dbReference>
<dbReference type="PRINTS" id="PR00038">
    <property type="entry name" value="HTHLUXR"/>
</dbReference>
<dbReference type="AlphaFoldDB" id="F5YM55"/>
<keyword evidence="2" id="KW-0238">DNA-binding</keyword>
<dbReference type="GO" id="GO:0000160">
    <property type="term" value="P:phosphorelay signal transduction system"/>
    <property type="evidence" value="ECO:0007669"/>
    <property type="project" value="InterPro"/>
</dbReference>
<evidence type="ECO:0000313" key="7">
    <source>
        <dbReference type="Proteomes" id="UP000009223"/>
    </source>
</evidence>
<dbReference type="Pfam" id="PF00196">
    <property type="entry name" value="GerE"/>
    <property type="match status" value="1"/>
</dbReference>
<dbReference type="InterPro" id="IPR016032">
    <property type="entry name" value="Sig_transdc_resp-reg_C-effctor"/>
</dbReference>
<dbReference type="InterPro" id="IPR011006">
    <property type="entry name" value="CheY-like_superfamily"/>
</dbReference>
<evidence type="ECO:0000313" key="6">
    <source>
        <dbReference type="EMBL" id="AEF86421.1"/>
    </source>
</evidence>
<dbReference type="CDD" id="cd17535">
    <property type="entry name" value="REC_NarL-like"/>
    <property type="match status" value="1"/>
</dbReference>
<dbReference type="SUPFAM" id="SSF52172">
    <property type="entry name" value="CheY-like"/>
    <property type="match status" value="1"/>
</dbReference>
<dbReference type="SMART" id="SM00421">
    <property type="entry name" value="HTH_LUXR"/>
    <property type="match status" value="1"/>
</dbReference>
<evidence type="ECO:0000256" key="1">
    <source>
        <dbReference type="ARBA" id="ARBA00022553"/>
    </source>
</evidence>
<name>F5YM55_TREPZ</name>
<keyword evidence="7" id="KW-1185">Reference proteome</keyword>
<protein>
    <submittedName>
        <fullName evidence="6">Transcriptional regulatory protein DegU</fullName>
    </submittedName>
</protein>
<evidence type="ECO:0000256" key="2">
    <source>
        <dbReference type="ARBA" id="ARBA00023125"/>
    </source>
</evidence>
<reference evidence="7" key="1">
    <citation type="submission" date="2009-12" db="EMBL/GenBank/DDBJ databases">
        <title>Complete sequence of Treponema primitia strain ZAS-2.</title>
        <authorList>
            <person name="Tetu S.G."/>
            <person name="Matson E."/>
            <person name="Ren Q."/>
            <person name="Seshadri R."/>
            <person name="Elbourne L."/>
            <person name="Hassan K.A."/>
            <person name="Durkin A."/>
            <person name="Radune D."/>
            <person name="Mohamoud Y."/>
            <person name="Shay R."/>
            <person name="Jin S."/>
            <person name="Zhang X."/>
            <person name="Lucey K."/>
            <person name="Ballor N.R."/>
            <person name="Ottesen E."/>
            <person name="Rosenthal R."/>
            <person name="Allen A."/>
            <person name="Leadbetter J.R."/>
            <person name="Paulsen I.T."/>
        </authorList>
    </citation>
    <scope>NUCLEOTIDE SEQUENCE [LARGE SCALE GENOMIC DNA]</scope>
    <source>
        <strain evidence="7">ATCC BAA-887 / DSM 12427 / ZAS-2</strain>
    </source>
</reference>
<feature type="domain" description="HTH luxR-type" evidence="4">
    <location>
        <begin position="158"/>
        <end position="223"/>
    </location>
</feature>
<dbReference type="HOGENOM" id="CLU_000445_90_10_12"/>
<dbReference type="Proteomes" id="UP000009223">
    <property type="component" value="Chromosome"/>
</dbReference>
<reference evidence="6 7" key="2">
    <citation type="journal article" date="2011" name="ISME J.">
        <title>RNA-seq reveals cooperative metabolic interactions between two termite-gut spirochete species in co-culture.</title>
        <authorList>
            <person name="Rosenthal A.Z."/>
            <person name="Matson E.G."/>
            <person name="Eldar A."/>
            <person name="Leadbetter J.R."/>
        </authorList>
    </citation>
    <scope>NUCLEOTIDE SEQUENCE [LARGE SCALE GENOMIC DNA]</scope>
    <source>
        <strain evidence="7">ATCC BAA-887 / DSM 12427 / ZAS-2</strain>
    </source>
</reference>
<dbReference type="CDD" id="cd06170">
    <property type="entry name" value="LuxR_C_like"/>
    <property type="match status" value="1"/>
</dbReference>
<dbReference type="PROSITE" id="PS50043">
    <property type="entry name" value="HTH_LUXR_2"/>
    <property type="match status" value="1"/>
</dbReference>
<proteinExistence type="predicted"/>
<dbReference type="STRING" id="545694.TREPR_0451"/>
<dbReference type="Pfam" id="PF00072">
    <property type="entry name" value="Response_reg"/>
    <property type="match status" value="1"/>
</dbReference>
<dbReference type="InterPro" id="IPR058245">
    <property type="entry name" value="NreC/VraR/RcsB-like_REC"/>
</dbReference>
<dbReference type="PANTHER" id="PTHR43214">
    <property type="entry name" value="TWO-COMPONENT RESPONSE REGULATOR"/>
    <property type="match status" value="1"/>
</dbReference>
<dbReference type="GO" id="GO:0006355">
    <property type="term" value="P:regulation of DNA-templated transcription"/>
    <property type="evidence" value="ECO:0007669"/>
    <property type="project" value="InterPro"/>
</dbReference>
<dbReference type="PROSITE" id="PS50110">
    <property type="entry name" value="RESPONSE_REGULATORY"/>
    <property type="match status" value="1"/>
</dbReference>
<dbReference type="SMART" id="SM00448">
    <property type="entry name" value="REC"/>
    <property type="match status" value="1"/>
</dbReference>
<dbReference type="KEGG" id="tpi:TREPR_0451"/>
<feature type="modified residue" description="4-aspartylphosphate" evidence="3">
    <location>
        <position position="54"/>
    </location>
</feature>
<accession>F5YM55</accession>
<evidence type="ECO:0000256" key="3">
    <source>
        <dbReference type="PROSITE-ProRule" id="PRU00169"/>
    </source>
</evidence>
<dbReference type="OrthoDB" id="9779069at2"/>
<gene>
    <name evidence="6" type="ordered locus">TREPR_0451</name>
</gene>
<dbReference type="InterPro" id="IPR000792">
    <property type="entry name" value="Tscrpt_reg_LuxR_C"/>
</dbReference>
<feature type="domain" description="Response regulatory" evidence="5">
    <location>
        <begin position="3"/>
        <end position="119"/>
    </location>
</feature>
<dbReference type="SUPFAM" id="SSF46894">
    <property type="entry name" value="C-terminal effector domain of the bipartite response regulators"/>
    <property type="match status" value="1"/>
</dbReference>
<dbReference type="eggNOG" id="COG2197">
    <property type="taxonomic scope" value="Bacteria"/>
</dbReference>
<dbReference type="RefSeq" id="WP_015709564.1">
    <property type="nucleotide sequence ID" value="NC_015578.1"/>
</dbReference>
<evidence type="ECO:0000259" key="4">
    <source>
        <dbReference type="PROSITE" id="PS50043"/>
    </source>
</evidence>